<comment type="caution">
    <text evidence="1">The sequence shown here is derived from an EMBL/GenBank/DDBJ whole genome shotgun (WGS) entry which is preliminary data.</text>
</comment>
<gene>
    <name evidence="1" type="ORF">PENSUB_2868</name>
</gene>
<dbReference type="AlphaFoldDB" id="A0A1Q5UGH0"/>
<dbReference type="Pfam" id="PF20174">
    <property type="entry name" value="DUF6540"/>
    <property type="match status" value="1"/>
</dbReference>
<proteinExistence type="predicted"/>
<sequence>MAFRDNIRNLREQRTYFKRLYTSTVQVCIHYVPGGGSWGTPQWRASALGPLRQFHQFKIAPGPESISPFYNISNLPSMTLRTVHLIASRNAEAQRAHFAIFVPAEGAPEQGTLIEAVGAPMAGYMLEFKRNYSPSNDSIENYKIIPIGEVDSANIVDDDSGVKSADVDPRGDIEVVASQIPTPGISENFLAPINDVSIGVF</sequence>
<dbReference type="EMBL" id="MNBE01000276">
    <property type="protein sequence ID" value="OKP11566.1"/>
    <property type="molecule type" value="Genomic_DNA"/>
</dbReference>
<dbReference type="InterPro" id="IPR046670">
    <property type="entry name" value="DUF6540"/>
</dbReference>
<accession>A0A1Q5UGH0</accession>
<name>A0A1Q5UGH0_9EURO</name>
<reference evidence="1 2" key="1">
    <citation type="submission" date="2016-10" db="EMBL/GenBank/DDBJ databases">
        <title>Genome sequence of the ascomycete fungus Penicillium subrubescens.</title>
        <authorList>
            <person name="De Vries R.P."/>
            <person name="Peng M."/>
            <person name="Dilokpimol A."/>
            <person name="Hilden K."/>
            <person name="Makela M.R."/>
            <person name="Grigoriev I."/>
            <person name="Riley R."/>
            <person name="Granchi Z."/>
        </authorList>
    </citation>
    <scope>NUCLEOTIDE SEQUENCE [LARGE SCALE GENOMIC DNA]</scope>
    <source>
        <strain evidence="1 2">CBS 132785</strain>
    </source>
</reference>
<evidence type="ECO:0000313" key="2">
    <source>
        <dbReference type="Proteomes" id="UP000186955"/>
    </source>
</evidence>
<organism evidence="1 2">
    <name type="scientific">Penicillium subrubescens</name>
    <dbReference type="NCBI Taxonomy" id="1316194"/>
    <lineage>
        <taxon>Eukaryota</taxon>
        <taxon>Fungi</taxon>
        <taxon>Dikarya</taxon>
        <taxon>Ascomycota</taxon>
        <taxon>Pezizomycotina</taxon>
        <taxon>Eurotiomycetes</taxon>
        <taxon>Eurotiomycetidae</taxon>
        <taxon>Eurotiales</taxon>
        <taxon>Aspergillaceae</taxon>
        <taxon>Penicillium</taxon>
    </lineage>
</organism>
<protein>
    <submittedName>
        <fullName evidence="1">Uncharacterized protein</fullName>
    </submittedName>
</protein>
<keyword evidence="2" id="KW-1185">Reference proteome</keyword>
<dbReference type="STRING" id="1316194.A0A1Q5UGH0"/>
<dbReference type="Proteomes" id="UP000186955">
    <property type="component" value="Unassembled WGS sequence"/>
</dbReference>
<evidence type="ECO:0000313" key="1">
    <source>
        <dbReference type="EMBL" id="OKP11566.1"/>
    </source>
</evidence>